<sequence length="189" mass="20539">MGGVKEQTAGLHAKLLSEKGFIALAFDAAHQGKSRGKPRGLEDPTQRAEDVRIAVTYMTTLEEVDPERIGALGVYASGGYVSCAAQTDVRIKAVATLSRADVGLLFREAALNENLKKAGAARTAEAKGEKVERQPIVPDNPVSIPDTVPVLFREGSDYYRTPRAQHPRDPNRCPVRSLDLIANYSYYAL</sequence>
<comment type="similarity">
    <text evidence="1">Belongs to the polyketide transferase af380 family.</text>
</comment>
<dbReference type="AlphaFoldDB" id="A0A0C3HYD1"/>
<dbReference type="Gene3D" id="3.40.50.1820">
    <property type="entry name" value="alpha/beta hydrolase"/>
    <property type="match status" value="1"/>
</dbReference>
<proteinExistence type="inferred from homology"/>
<dbReference type="Proteomes" id="UP000054321">
    <property type="component" value="Unassembled WGS sequence"/>
</dbReference>
<evidence type="ECO:0000313" key="3">
    <source>
        <dbReference type="Proteomes" id="UP000054321"/>
    </source>
</evidence>
<dbReference type="PANTHER" id="PTHR47751:SF1">
    <property type="entry name" value="SUPERFAMILY HYDROLASE, PUTATIVE (AFU_ORTHOLOGUE AFUA_2G16580)-RELATED"/>
    <property type="match status" value="1"/>
</dbReference>
<dbReference type="OrthoDB" id="2498029at2759"/>
<evidence type="ECO:0000313" key="2">
    <source>
        <dbReference type="EMBL" id="KIN07242.1"/>
    </source>
</evidence>
<reference evidence="3" key="2">
    <citation type="submission" date="2015-01" db="EMBL/GenBank/DDBJ databases">
        <title>Evolutionary Origins and Diversification of the Mycorrhizal Mutualists.</title>
        <authorList>
            <consortium name="DOE Joint Genome Institute"/>
            <consortium name="Mycorrhizal Genomics Consortium"/>
            <person name="Kohler A."/>
            <person name="Kuo A."/>
            <person name="Nagy L.G."/>
            <person name="Floudas D."/>
            <person name="Copeland A."/>
            <person name="Barry K.W."/>
            <person name="Cichocki N."/>
            <person name="Veneault-Fourrey C."/>
            <person name="LaButti K."/>
            <person name="Lindquist E.A."/>
            <person name="Lipzen A."/>
            <person name="Lundell T."/>
            <person name="Morin E."/>
            <person name="Murat C."/>
            <person name="Riley R."/>
            <person name="Ohm R."/>
            <person name="Sun H."/>
            <person name="Tunlid A."/>
            <person name="Henrissat B."/>
            <person name="Grigoriev I.V."/>
            <person name="Hibbett D.S."/>
            <person name="Martin F."/>
        </authorList>
    </citation>
    <scope>NUCLEOTIDE SEQUENCE [LARGE SCALE GENOMIC DNA]</scope>
    <source>
        <strain evidence="3">Zn</strain>
    </source>
</reference>
<dbReference type="PANTHER" id="PTHR47751">
    <property type="entry name" value="SUPERFAMILY HYDROLASE, PUTATIVE (AFU_ORTHOLOGUE AFUA_2G16580)-RELATED"/>
    <property type="match status" value="1"/>
</dbReference>
<keyword evidence="3" id="KW-1185">Reference proteome</keyword>
<organism evidence="2 3">
    <name type="scientific">Oidiodendron maius (strain Zn)</name>
    <dbReference type="NCBI Taxonomy" id="913774"/>
    <lineage>
        <taxon>Eukaryota</taxon>
        <taxon>Fungi</taxon>
        <taxon>Dikarya</taxon>
        <taxon>Ascomycota</taxon>
        <taxon>Pezizomycotina</taxon>
        <taxon>Leotiomycetes</taxon>
        <taxon>Leotiomycetes incertae sedis</taxon>
        <taxon>Myxotrichaceae</taxon>
        <taxon>Oidiodendron</taxon>
    </lineage>
</organism>
<reference evidence="2 3" key="1">
    <citation type="submission" date="2014-04" db="EMBL/GenBank/DDBJ databases">
        <authorList>
            <consortium name="DOE Joint Genome Institute"/>
            <person name="Kuo A."/>
            <person name="Martino E."/>
            <person name="Perotto S."/>
            <person name="Kohler A."/>
            <person name="Nagy L.G."/>
            <person name="Floudas D."/>
            <person name="Copeland A."/>
            <person name="Barry K.W."/>
            <person name="Cichocki N."/>
            <person name="Veneault-Fourrey C."/>
            <person name="LaButti K."/>
            <person name="Lindquist E.A."/>
            <person name="Lipzen A."/>
            <person name="Lundell T."/>
            <person name="Morin E."/>
            <person name="Murat C."/>
            <person name="Sun H."/>
            <person name="Tunlid A."/>
            <person name="Henrissat B."/>
            <person name="Grigoriev I.V."/>
            <person name="Hibbett D.S."/>
            <person name="Martin F."/>
            <person name="Nordberg H.P."/>
            <person name="Cantor M.N."/>
            <person name="Hua S.X."/>
        </authorList>
    </citation>
    <scope>NUCLEOTIDE SEQUENCE [LARGE SCALE GENOMIC DNA]</scope>
    <source>
        <strain evidence="2 3">Zn</strain>
    </source>
</reference>
<dbReference type="InterPro" id="IPR051411">
    <property type="entry name" value="Polyketide_trans_af380"/>
</dbReference>
<dbReference type="STRING" id="913774.A0A0C3HYD1"/>
<protein>
    <recommendedName>
        <fullName evidence="4">Dienelactone hydrolase domain-containing protein</fullName>
    </recommendedName>
</protein>
<evidence type="ECO:0000256" key="1">
    <source>
        <dbReference type="ARBA" id="ARBA00029464"/>
    </source>
</evidence>
<dbReference type="EMBL" id="KN832870">
    <property type="protein sequence ID" value="KIN07242.1"/>
    <property type="molecule type" value="Genomic_DNA"/>
</dbReference>
<accession>A0A0C3HYD1</accession>
<dbReference type="HOGENOM" id="CLU_048587_0_0_1"/>
<dbReference type="InParanoid" id="A0A0C3HYD1"/>
<dbReference type="InterPro" id="IPR029058">
    <property type="entry name" value="AB_hydrolase_fold"/>
</dbReference>
<evidence type="ECO:0008006" key="4">
    <source>
        <dbReference type="Google" id="ProtNLM"/>
    </source>
</evidence>
<name>A0A0C3HYD1_OIDMZ</name>
<gene>
    <name evidence="2" type="ORF">OIDMADRAFT_22132</name>
</gene>
<dbReference type="SUPFAM" id="SSF53474">
    <property type="entry name" value="alpha/beta-Hydrolases"/>
    <property type="match status" value="1"/>
</dbReference>